<evidence type="ECO:0000313" key="2">
    <source>
        <dbReference type="EMBL" id="SUD33430.1"/>
    </source>
</evidence>
<evidence type="ECO:0000313" key="3">
    <source>
        <dbReference type="Proteomes" id="UP000255125"/>
    </source>
</evidence>
<reference evidence="2 3" key="1">
    <citation type="submission" date="2018-06" db="EMBL/GenBank/DDBJ databases">
        <authorList>
            <consortium name="Pathogen Informatics"/>
            <person name="Doyle S."/>
        </authorList>
    </citation>
    <scope>NUCLEOTIDE SEQUENCE [LARGE SCALE GENOMIC DNA]</scope>
    <source>
        <strain evidence="2 3">NCTC10392</strain>
    </source>
</reference>
<evidence type="ECO:0000256" key="1">
    <source>
        <dbReference type="SAM" id="Phobius"/>
    </source>
</evidence>
<dbReference type="EMBL" id="UGUS01000002">
    <property type="protein sequence ID" value="SUD33430.1"/>
    <property type="molecule type" value="Genomic_DNA"/>
</dbReference>
<feature type="transmembrane region" description="Helical" evidence="1">
    <location>
        <begin position="62"/>
        <end position="85"/>
    </location>
</feature>
<dbReference type="OrthoDB" id="7028120at2"/>
<dbReference type="AlphaFoldDB" id="A0A379IJ74"/>
<keyword evidence="1" id="KW-0472">Membrane</keyword>
<dbReference type="Proteomes" id="UP000255125">
    <property type="component" value="Unassembled WGS sequence"/>
</dbReference>
<dbReference type="KEGG" id="pfn:HZ99_12765"/>
<sequence length="146" mass="16315">MTATTPGVKGHCAHCDITFALKPWQLNAIAIREPFDCPYCHKVLQLCCPRQLRQLKSLDNLALLRPSMLVLTCVALLVALVVEWVGLISKIGQLNVSLVAILIHFLTLRYARHRHRMTLALQEVSPVIERPVEQLAGVTGARFGQR</sequence>
<protein>
    <submittedName>
        <fullName evidence="2">Uncharacterized protein</fullName>
    </submittedName>
</protein>
<keyword evidence="1" id="KW-1133">Transmembrane helix</keyword>
<dbReference type="RefSeq" id="WP_080727709.1">
    <property type="nucleotide sequence ID" value="NZ_CP008896.1"/>
</dbReference>
<proteinExistence type="predicted"/>
<accession>A0A379IJ74</accession>
<organism evidence="2 3">
    <name type="scientific">Pseudomonas fluorescens</name>
    <dbReference type="NCBI Taxonomy" id="294"/>
    <lineage>
        <taxon>Bacteria</taxon>
        <taxon>Pseudomonadati</taxon>
        <taxon>Pseudomonadota</taxon>
        <taxon>Gammaproteobacteria</taxon>
        <taxon>Pseudomonadales</taxon>
        <taxon>Pseudomonadaceae</taxon>
        <taxon>Pseudomonas</taxon>
    </lineage>
</organism>
<feature type="transmembrane region" description="Helical" evidence="1">
    <location>
        <begin position="91"/>
        <end position="111"/>
    </location>
</feature>
<name>A0A379IJ74_PSEFL</name>
<gene>
    <name evidence="2" type="ORF">NCTC10392_04823</name>
</gene>
<keyword evidence="1" id="KW-0812">Transmembrane</keyword>